<dbReference type="InterPro" id="IPR012999">
    <property type="entry name" value="Pyr_OxRdtase_I_AS"/>
</dbReference>
<dbReference type="RefSeq" id="WP_044351311.1">
    <property type="nucleotide sequence ID" value="NZ_AZAC01000037.1"/>
</dbReference>
<evidence type="ECO:0000256" key="10">
    <source>
        <dbReference type="RuleBase" id="RU003691"/>
    </source>
</evidence>
<dbReference type="InterPro" id="IPR036188">
    <property type="entry name" value="FAD/NAD-bd_sf"/>
</dbReference>
<organism evidence="13 14">
    <name type="scientific">Dethiosulfatarculus sandiegensis</name>
    <dbReference type="NCBI Taxonomy" id="1429043"/>
    <lineage>
        <taxon>Bacteria</taxon>
        <taxon>Pseudomonadati</taxon>
        <taxon>Thermodesulfobacteriota</taxon>
        <taxon>Desulfarculia</taxon>
        <taxon>Desulfarculales</taxon>
        <taxon>Desulfarculaceae</taxon>
        <taxon>Dethiosulfatarculus</taxon>
    </lineage>
</organism>
<evidence type="ECO:0000259" key="12">
    <source>
        <dbReference type="Pfam" id="PF07992"/>
    </source>
</evidence>
<dbReference type="PIRSF" id="PIRSF000350">
    <property type="entry name" value="Mercury_reductase_MerA"/>
    <property type="match status" value="1"/>
</dbReference>
<comment type="cofactor">
    <cofactor evidence="8">
        <name>FAD</name>
        <dbReference type="ChEBI" id="CHEBI:57692"/>
    </cofactor>
    <text evidence="8">Binds 1 FAD per subunit.</text>
</comment>
<dbReference type="InParanoid" id="A0A0D2GAS8"/>
<keyword evidence="3 8" id="KW-0274">FAD</keyword>
<dbReference type="PATRIC" id="fig|1429043.3.peg.4610"/>
<evidence type="ECO:0000256" key="6">
    <source>
        <dbReference type="ARBA" id="ARBA00023157"/>
    </source>
</evidence>
<dbReference type="InterPro" id="IPR023753">
    <property type="entry name" value="FAD/NAD-binding_dom"/>
</dbReference>
<feature type="binding site" evidence="8">
    <location>
        <begin position="142"/>
        <end position="144"/>
    </location>
    <ligand>
        <name>FAD</name>
        <dbReference type="ChEBI" id="CHEBI:57692"/>
    </ligand>
</feature>
<feature type="binding site" evidence="8">
    <location>
        <begin position="179"/>
        <end position="186"/>
    </location>
    <ligand>
        <name>NAD(+)</name>
        <dbReference type="ChEBI" id="CHEBI:57540"/>
    </ligand>
</feature>
<dbReference type="PROSITE" id="PS00076">
    <property type="entry name" value="PYRIDINE_REDOX_1"/>
    <property type="match status" value="1"/>
</dbReference>
<dbReference type="GO" id="GO:0016668">
    <property type="term" value="F:oxidoreductase activity, acting on a sulfur group of donors, NAD(P) as acceptor"/>
    <property type="evidence" value="ECO:0007669"/>
    <property type="project" value="InterPro"/>
</dbReference>
<keyword evidence="2 10" id="KW-0285">Flavoprotein</keyword>
<dbReference type="PRINTS" id="PR00411">
    <property type="entry name" value="PNDRDTASEI"/>
</dbReference>
<protein>
    <submittedName>
        <fullName evidence="13">Mercuric reductase</fullName>
    </submittedName>
</protein>
<dbReference type="SUPFAM" id="SSF51905">
    <property type="entry name" value="FAD/NAD(P)-binding domain"/>
    <property type="match status" value="1"/>
</dbReference>
<feature type="disulfide bond" description="Redox-active" evidence="9">
    <location>
        <begin position="44"/>
        <end position="49"/>
    </location>
</feature>
<keyword evidence="14" id="KW-1185">Reference proteome</keyword>
<keyword evidence="7 10" id="KW-0676">Redox-active center</keyword>
<dbReference type="OrthoDB" id="9786429at2"/>
<sequence>MSDYEYDLGVIGGGAAGLTVAAGASQLGAKVVLLEKEEALGGDCLHFGCVPSKTLIKSAKVFHLMKNGPVFGLPKIQPPPVSFARIAAHIAEVRQKIQKHDSEERFCGLGVQVVKGKACFTSPHSVALDDRTFTARHWVIATGSSPAVPDIEGLESTPFLTNKDLFTLDCLPGSLIILGAGPVAVEMAQAFARLGSRVSVVQRSGQILSKEDKDLADRIMESLKFEGIEFYLNSSVSRVNSVHGVPELVIKNENSEQIRLKGEKLLIALGRKPNLEGLGLEKAGVEYSSKGITVDNRLRTSNKHIFAAGDITGQYQFTHAAGYEGGVVLANTIFRLPKKADYTWLPWCTYTDPELASMGLNEKRARQKNIEYKVWQEEFSENDRALTEGQSRGCIKMLVDSNERPLGVQILGPQAGDLLGEWVAVLNAKVKISTLASSVHPYPTLAEINKKVAGDLMAQKLFSEKIKKGLKLIFNTKGRACTPEQP</sequence>
<dbReference type="FunFam" id="3.30.390.30:FF:000001">
    <property type="entry name" value="Dihydrolipoyl dehydrogenase"/>
    <property type="match status" value="1"/>
</dbReference>
<name>A0A0D2GAS8_9BACT</name>
<dbReference type="PANTHER" id="PTHR43014">
    <property type="entry name" value="MERCURIC REDUCTASE"/>
    <property type="match status" value="1"/>
</dbReference>
<keyword evidence="6" id="KW-1015">Disulfide bond</keyword>
<feature type="domain" description="Pyridine nucleotide-disulphide oxidoreductase dimerisation" evidence="11">
    <location>
        <begin position="346"/>
        <end position="450"/>
    </location>
</feature>
<evidence type="ECO:0000256" key="3">
    <source>
        <dbReference type="ARBA" id="ARBA00022827"/>
    </source>
</evidence>
<accession>A0A0D2GAS8</accession>
<dbReference type="GO" id="GO:0003955">
    <property type="term" value="F:NAD(P)H dehydrogenase (quinone) activity"/>
    <property type="evidence" value="ECO:0007669"/>
    <property type="project" value="TreeGrafter"/>
</dbReference>
<evidence type="ECO:0000256" key="9">
    <source>
        <dbReference type="PIRSR" id="PIRSR000350-4"/>
    </source>
</evidence>
<comment type="similarity">
    <text evidence="1 10">Belongs to the class-I pyridine nucleotide-disulfide oxidoreductase family.</text>
</comment>
<dbReference type="AlphaFoldDB" id="A0A0D2GAS8"/>
<feature type="binding site" evidence="8">
    <location>
        <position position="270"/>
    </location>
    <ligand>
        <name>NAD(+)</name>
        <dbReference type="ChEBI" id="CHEBI:57540"/>
    </ligand>
</feature>
<dbReference type="SUPFAM" id="SSF55424">
    <property type="entry name" value="FAD/NAD-linked reductases, dimerisation (C-terminal) domain"/>
    <property type="match status" value="1"/>
</dbReference>
<reference evidence="13 14" key="1">
    <citation type="submission" date="2013-11" db="EMBL/GenBank/DDBJ databases">
        <title>Metagenomic analysis of a methanogenic consortium involved in long chain n-alkane degradation.</title>
        <authorList>
            <person name="Davidova I.A."/>
            <person name="Callaghan A.V."/>
            <person name="Wawrik B."/>
            <person name="Pruitt S."/>
            <person name="Marks C."/>
            <person name="Duncan K.E."/>
            <person name="Suflita J.M."/>
        </authorList>
    </citation>
    <scope>NUCLEOTIDE SEQUENCE [LARGE SCALE GENOMIC DNA]</scope>
    <source>
        <strain evidence="13 14">SPR</strain>
    </source>
</reference>
<evidence type="ECO:0000256" key="8">
    <source>
        <dbReference type="PIRSR" id="PIRSR000350-3"/>
    </source>
</evidence>
<keyword evidence="8" id="KW-0520">NAD</keyword>
<evidence type="ECO:0000256" key="1">
    <source>
        <dbReference type="ARBA" id="ARBA00007532"/>
    </source>
</evidence>
<dbReference type="Gene3D" id="3.50.50.60">
    <property type="entry name" value="FAD/NAD(P)-binding domain"/>
    <property type="match status" value="2"/>
</dbReference>
<dbReference type="EMBL" id="AZAC01000037">
    <property type="protein sequence ID" value="KIX11957.1"/>
    <property type="molecule type" value="Genomic_DNA"/>
</dbReference>
<gene>
    <name evidence="13" type="ORF">X474_21745</name>
</gene>
<keyword evidence="5 10" id="KW-0560">Oxidoreductase</keyword>
<dbReference type="InterPro" id="IPR001100">
    <property type="entry name" value="Pyr_nuc-diS_OxRdtase"/>
</dbReference>
<keyword evidence="4" id="KW-0521">NADP</keyword>
<dbReference type="PRINTS" id="PR00368">
    <property type="entry name" value="FADPNR"/>
</dbReference>
<dbReference type="STRING" id="1429043.X474_21745"/>
<evidence type="ECO:0000256" key="5">
    <source>
        <dbReference type="ARBA" id="ARBA00023002"/>
    </source>
</evidence>
<evidence type="ECO:0000256" key="7">
    <source>
        <dbReference type="ARBA" id="ARBA00023284"/>
    </source>
</evidence>
<feature type="binding site" evidence="8">
    <location>
        <position position="53"/>
    </location>
    <ligand>
        <name>FAD</name>
        <dbReference type="ChEBI" id="CHEBI:57692"/>
    </ligand>
</feature>
<evidence type="ECO:0000313" key="14">
    <source>
        <dbReference type="Proteomes" id="UP000032233"/>
    </source>
</evidence>
<dbReference type="PANTHER" id="PTHR43014:SF4">
    <property type="entry name" value="PYRIDINE NUCLEOTIDE-DISULFIDE OXIDOREDUCTASE RCLA-RELATED"/>
    <property type="match status" value="1"/>
</dbReference>
<dbReference type="Pfam" id="PF07992">
    <property type="entry name" value="Pyr_redox_2"/>
    <property type="match status" value="1"/>
</dbReference>
<evidence type="ECO:0000313" key="13">
    <source>
        <dbReference type="EMBL" id="KIX11957.1"/>
    </source>
</evidence>
<proteinExistence type="inferred from homology"/>
<dbReference type="Pfam" id="PF02852">
    <property type="entry name" value="Pyr_redox_dim"/>
    <property type="match status" value="1"/>
</dbReference>
<dbReference type="InterPro" id="IPR016156">
    <property type="entry name" value="FAD/NAD-linked_Rdtase_dimer_sf"/>
</dbReference>
<dbReference type="GO" id="GO:0050660">
    <property type="term" value="F:flavin adenine dinucleotide binding"/>
    <property type="evidence" value="ECO:0007669"/>
    <property type="project" value="TreeGrafter"/>
</dbReference>
<keyword evidence="8" id="KW-0547">Nucleotide-binding</keyword>
<feature type="binding site" evidence="8">
    <location>
        <position position="310"/>
    </location>
    <ligand>
        <name>FAD</name>
        <dbReference type="ChEBI" id="CHEBI:57692"/>
    </ligand>
</feature>
<evidence type="ECO:0000256" key="4">
    <source>
        <dbReference type="ARBA" id="ARBA00022857"/>
    </source>
</evidence>
<evidence type="ECO:0000256" key="2">
    <source>
        <dbReference type="ARBA" id="ARBA00022630"/>
    </source>
</evidence>
<feature type="domain" description="FAD/NAD(P)-binding" evidence="12">
    <location>
        <begin position="7"/>
        <end position="325"/>
    </location>
</feature>
<evidence type="ECO:0000259" key="11">
    <source>
        <dbReference type="Pfam" id="PF02852"/>
    </source>
</evidence>
<comment type="caution">
    <text evidence="13">The sequence shown here is derived from an EMBL/GenBank/DDBJ whole genome shotgun (WGS) entry which is preliminary data.</text>
</comment>
<dbReference type="Gene3D" id="3.30.390.30">
    <property type="match status" value="1"/>
</dbReference>
<dbReference type="InterPro" id="IPR004099">
    <property type="entry name" value="Pyr_nucl-diS_OxRdtase_dimer"/>
</dbReference>
<dbReference type="Proteomes" id="UP000032233">
    <property type="component" value="Unassembled WGS sequence"/>
</dbReference>